<reference evidence="6 7" key="1">
    <citation type="submission" date="2017-10" db="EMBL/GenBank/DDBJ databases">
        <title>Paenichitinophaga pekingensis gen. nov., sp. nov., isolated from activated sludge.</title>
        <authorList>
            <person name="Jin D."/>
            <person name="Kong X."/>
            <person name="Deng Y."/>
            <person name="Bai Z."/>
        </authorList>
    </citation>
    <scope>NUCLEOTIDE SEQUENCE [LARGE SCALE GENOMIC DNA]</scope>
    <source>
        <strain evidence="6 7">13</strain>
    </source>
</reference>
<evidence type="ECO:0000313" key="6">
    <source>
        <dbReference type="EMBL" id="ATL48637.1"/>
    </source>
</evidence>
<dbReference type="GO" id="GO:0012505">
    <property type="term" value="C:endomembrane system"/>
    <property type="evidence" value="ECO:0007669"/>
    <property type="project" value="UniProtKB-SubCell"/>
</dbReference>
<protein>
    <recommendedName>
        <fullName evidence="8">VIT family protein</fullName>
    </recommendedName>
</protein>
<feature type="transmembrane region" description="Helical" evidence="5">
    <location>
        <begin position="190"/>
        <end position="211"/>
    </location>
</feature>
<evidence type="ECO:0000256" key="1">
    <source>
        <dbReference type="ARBA" id="ARBA00004127"/>
    </source>
</evidence>
<dbReference type="CDD" id="cd01059">
    <property type="entry name" value="CCC1_like"/>
    <property type="match status" value="1"/>
</dbReference>
<dbReference type="InterPro" id="IPR008217">
    <property type="entry name" value="Ccc1_fam"/>
</dbReference>
<dbReference type="Pfam" id="PF01988">
    <property type="entry name" value="VIT1"/>
    <property type="match status" value="1"/>
</dbReference>
<evidence type="ECO:0000256" key="4">
    <source>
        <dbReference type="ARBA" id="ARBA00023136"/>
    </source>
</evidence>
<evidence type="ECO:0000313" key="7">
    <source>
        <dbReference type="Proteomes" id="UP000220133"/>
    </source>
</evidence>
<name>A0A291QXI1_9BACT</name>
<gene>
    <name evidence="6" type="ORF">COR50_16520</name>
</gene>
<organism evidence="6 7">
    <name type="scientific">Chitinophaga caeni</name>
    <dbReference type="NCBI Taxonomy" id="2029983"/>
    <lineage>
        <taxon>Bacteria</taxon>
        <taxon>Pseudomonadati</taxon>
        <taxon>Bacteroidota</taxon>
        <taxon>Chitinophagia</taxon>
        <taxon>Chitinophagales</taxon>
        <taxon>Chitinophagaceae</taxon>
        <taxon>Chitinophaga</taxon>
    </lineage>
</organism>
<keyword evidence="7" id="KW-1185">Reference proteome</keyword>
<sequence>MTSRPRKAIRSSGWKTDFFIGFPDGLLLFLFLTQLLHGKELTVQSFYNINLTFLLIATIIIAIAMYRANKGSEDDGLLTTGEKEKLENLDINNQTIDHIASEMQKDEQKWQQVLVDERVTLADYSLWHALRSAFFTGIFFMAGGLVPMAPYFMDENFNSASSYSIILCVVAITWFAFTKSSLTKSKIIPILARNIFIGALVLFASYALSLAF</sequence>
<dbReference type="Proteomes" id="UP000220133">
    <property type="component" value="Chromosome"/>
</dbReference>
<feature type="transmembrane region" description="Helical" evidence="5">
    <location>
        <begin position="48"/>
        <end position="66"/>
    </location>
</feature>
<dbReference type="GO" id="GO:0005384">
    <property type="term" value="F:manganese ion transmembrane transporter activity"/>
    <property type="evidence" value="ECO:0007669"/>
    <property type="project" value="InterPro"/>
</dbReference>
<dbReference type="OrthoDB" id="667862at2"/>
<evidence type="ECO:0000256" key="5">
    <source>
        <dbReference type="SAM" id="Phobius"/>
    </source>
</evidence>
<dbReference type="AlphaFoldDB" id="A0A291QXI1"/>
<accession>A0A291QXI1</accession>
<evidence type="ECO:0000256" key="2">
    <source>
        <dbReference type="ARBA" id="ARBA00022692"/>
    </source>
</evidence>
<dbReference type="EMBL" id="CP023777">
    <property type="protein sequence ID" value="ATL48637.1"/>
    <property type="molecule type" value="Genomic_DNA"/>
</dbReference>
<keyword evidence="2 5" id="KW-0812">Transmembrane</keyword>
<feature type="transmembrane region" description="Helical" evidence="5">
    <location>
        <begin position="159"/>
        <end position="178"/>
    </location>
</feature>
<evidence type="ECO:0008006" key="8">
    <source>
        <dbReference type="Google" id="ProtNLM"/>
    </source>
</evidence>
<dbReference type="KEGG" id="cbae:COR50_16520"/>
<evidence type="ECO:0000256" key="3">
    <source>
        <dbReference type="ARBA" id="ARBA00022989"/>
    </source>
</evidence>
<keyword evidence="3 5" id="KW-1133">Transmembrane helix</keyword>
<comment type="subcellular location">
    <subcellularLocation>
        <location evidence="1">Endomembrane system</location>
        <topology evidence="1">Multi-pass membrane protein</topology>
    </subcellularLocation>
</comment>
<keyword evidence="4 5" id="KW-0472">Membrane</keyword>
<dbReference type="GO" id="GO:0030026">
    <property type="term" value="P:intracellular manganese ion homeostasis"/>
    <property type="evidence" value="ECO:0007669"/>
    <property type="project" value="InterPro"/>
</dbReference>
<proteinExistence type="predicted"/>
<dbReference type="RefSeq" id="WP_098195010.1">
    <property type="nucleotide sequence ID" value="NZ_CP023777.1"/>
</dbReference>
<feature type="transmembrane region" description="Helical" evidence="5">
    <location>
        <begin position="133"/>
        <end position="153"/>
    </location>
</feature>